<dbReference type="EMBL" id="JAGTJJ010000071">
    <property type="protein sequence ID" value="MDC3988374.1"/>
    <property type="molecule type" value="Genomic_DNA"/>
</dbReference>
<protein>
    <submittedName>
        <fullName evidence="2">DUF4347 domain-containing protein</fullName>
    </submittedName>
</protein>
<dbReference type="AlphaFoldDB" id="A0A9X3XCY5"/>
<dbReference type="RefSeq" id="WP_308215669.1">
    <property type="nucleotide sequence ID" value="NZ_JAGTJJ010000071.1"/>
</dbReference>
<evidence type="ECO:0000313" key="2">
    <source>
        <dbReference type="EMBL" id="MDC3988374.1"/>
    </source>
</evidence>
<evidence type="ECO:0000313" key="3">
    <source>
        <dbReference type="Proteomes" id="UP001151081"/>
    </source>
</evidence>
<dbReference type="InterPro" id="IPR025592">
    <property type="entry name" value="DUF4347"/>
</dbReference>
<reference evidence="2 3" key="1">
    <citation type="submission" date="2021-04" db="EMBL/GenBank/DDBJ databases">
        <title>Genome analysis of Polyangium sp.</title>
        <authorList>
            <person name="Li Y."/>
            <person name="Wang J."/>
        </authorList>
    </citation>
    <scope>NUCLEOTIDE SEQUENCE [LARGE SCALE GENOMIC DNA]</scope>
    <source>
        <strain evidence="2 3">SDU14</strain>
    </source>
</reference>
<accession>A0A9X3XCY5</accession>
<dbReference type="Proteomes" id="UP001151081">
    <property type="component" value="Unassembled WGS sequence"/>
</dbReference>
<sequence>MIKHQSPLKLVVFDATDTPRAHVRGAIAEGAAPRSMGLSPIWWMGTWMHRLLRAADATLGARSWEEALAWAASMAESRNRSIGSIQFWGHGAWGYMALGRSRLDHASLGSDHAMAAAIDRLREHLTGPEARFWLRCCSAFGGQSGRAFAGQLAARLGCRVAGHTYVIGFWQSGTHSLRPGESATWSPREGVRMEGERAIGALTSSATEPNTVTCLRVDWPDEW</sequence>
<dbReference type="Pfam" id="PF14252">
    <property type="entry name" value="DUF4347"/>
    <property type="match status" value="1"/>
</dbReference>
<proteinExistence type="predicted"/>
<evidence type="ECO:0000259" key="1">
    <source>
        <dbReference type="Pfam" id="PF14252"/>
    </source>
</evidence>
<feature type="domain" description="DUF4347" evidence="1">
    <location>
        <begin position="78"/>
        <end position="173"/>
    </location>
</feature>
<organism evidence="2 3">
    <name type="scientific">Polyangium jinanense</name>
    <dbReference type="NCBI Taxonomy" id="2829994"/>
    <lineage>
        <taxon>Bacteria</taxon>
        <taxon>Pseudomonadati</taxon>
        <taxon>Myxococcota</taxon>
        <taxon>Polyangia</taxon>
        <taxon>Polyangiales</taxon>
        <taxon>Polyangiaceae</taxon>
        <taxon>Polyangium</taxon>
    </lineage>
</organism>
<name>A0A9X3XCY5_9BACT</name>
<gene>
    <name evidence="2" type="ORF">KEG57_48345</name>
</gene>
<comment type="caution">
    <text evidence="2">The sequence shown here is derived from an EMBL/GenBank/DDBJ whole genome shotgun (WGS) entry which is preliminary data.</text>
</comment>
<keyword evidence="3" id="KW-1185">Reference proteome</keyword>